<dbReference type="EMBL" id="LAQS01000076">
    <property type="protein sequence ID" value="KKZ69850.1"/>
    <property type="molecule type" value="Genomic_DNA"/>
</dbReference>
<evidence type="ECO:0000256" key="2">
    <source>
        <dbReference type="SAM" id="Phobius"/>
    </source>
</evidence>
<keyword evidence="2" id="KW-1133">Transmembrane helix</keyword>
<dbReference type="RefSeq" id="WP_046911601.1">
    <property type="nucleotide sequence ID" value="NZ_BAAAXG010000026.1"/>
</dbReference>
<feature type="compositionally biased region" description="Low complexity" evidence="1">
    <location>
        <begin position="213"/>
        <end position="260"/>
    </location>
</feature>
<evidence type="ECO:0000313" key="3">
    <source>
        <dbReference type="EMBL" id="KKZ69850.1"/>
    </source>
</evidence>
<organism evidence="3 4">
    <name type="scientific">Streptomyces showdoensis</name>
    <dbReference type="NCBI Taxonomy" id="68268"/>
    <lineage>
        <taxon>Bacteria</taxon>
        <taxon>Bacillati</taxon>
        <taxon>Actinomycetota</taxon>
        <taxon>Actinomycetes</taxon>
        <taxon>Kitasatosporales</taxon>
        <taxon>Streptomycetaceae</taxon>
        <taxon>Streptomyces</taxon>
    </lineage>
</organism>
<comment type="caution">
    <text evidence="3">The sequence shown here is derived from an EMBL/GenBank/DDBJ whole genome shotgun (WGS) entry which is preliminary data.</text>
</comment>
<dbReference type="Proteomes" id="UP000265325">
    <property type="component" value="Unassembled WGS sequence"/>
</dbReference>
<feature type="compositionally biased region" description="Gly residues" evidence="1">
    <location>
        <begin position="174"/>
        <end position="212"/>
    </location>
</feature>
<accession>A0A2P2GE99</accession>
<keyword evidence="2" id="KW-0472">Membrane</keyword>
<dbReference type="AlphaFoldDB" id="A0A2P2GE99"/>
<protein>
    <submittedName>
        <fullName evidence="3">Uncharacterized protein</fullName>
    </submittedName>
</protein>
<sequence length="274" mass="26623">MDYCHQCRRHLNGALACAGCGTPAEELRYRAPHPIAEPAYVPPPAAEPEFGDAFELDLLEPPRPARGRAAARRGARGAGKGGRRARSRRGRTVLLGTLGLVLAAGALSMARLALEPDGGGAATAVREEEVVETPLDPAVPTPSESTGRSEDPGTVEQPDSAGPTPTGHASQGPGDDGAAGGGSGGSGDSGAPAGGTGTGSGSGTGSGDGSGGPSPRTSTGSPAPGGTPSATASGSASPTASGPAPTTGTGTPSATPSSSPSPTPTCTRFLWWCV</sequence>
<gene>
    <name evidence="3" type="ORF">VO63_32015</name>
</gene>
<reference evidence="3 4" key="1">
    <citation type="submission" date="2015-05" db="EMBL/GenBank/DDBJ databases">
        <title>Draft Genome assembly of Streptomyces showdoensis.</title>
        <authorList>
            <person name="Thapa K.K."/>
            <person name="Metsa-Ketela M."/>
        </authorList>
    </citation>
    <scope>NUCLEOTIDE SEQUENCE [LARGE SCALE GENOMIC DNA]</scope>
    <source>
        <strain evidence="3 4">ATCC 15227</strain>
    </source>
</reference>
<evidence type="ECO:0000256" key="1">
    <source>
        <dbReference type="SAM" id="MobiDB-lite"/>
    </source>
</evidence>
<feature type="transmembrane region" description="Helical" evidence="2">
    <location>
        <begin position="93"/>
        <end position="114"/>
    </location>
</feature>
<keyword evidence="2" id="KW-0812">Transmembrane</keyword>
<evidence type="ECO:0000313" key="4">
    <source>
        <dbReference type="Proteomes" id="UP000265325"/>
    </source>
</evidence>
<feature type="region of interest" description="Disordered" evidence="1">
    <location>
        <begin position="65"/>
        <end position="90"/>
    </location>
</feature>
<feature type="region of interest" description="Disordered" evidence="1">
    <location>
        <begin position="123"/>
        <end position="267"/>
    </location>
</feature>
<dbReference type="OrthoDB" id="4339139at2"/>
<proteinExistence type="predicted"/>
<name>A0A2P2GE99_STREW</name>
<keyword evidence="4" id="KW-1185">Reference proteome</keyword>